<dbReference type="AlphaFoldDB" id="A0A2G9RYB0"/>
<reference evidence="2" key="1">
    <citation type="journal article" date="2017" name="Nat. Commun.">
        <title>The North American bullfrog draft genome provides insight into hormonal regulation of long noncoding RNA.</title>
        <authorList>
            <person name="Hammond S.A."/>
            <person name="Warren R.L."/>
            <person name="Vandervalk B.P."/>
            <person name="Kucuk E."/>
            <person name="Khan H."/>
            <person name="Gibb E.A."/>
            <person name="Pandoh P."/>
            <person name="Kirk H."/>
            <person name="Zhao Y."/>
            <person name="Jones M."/>
            <person name="Mungall A.J."/>
            <person name="Coope R."/>
            <person name="Pleasance S."/>
            <person name="Moore R.A."/>
            <person name="Holt R.A."/>
            <person name="Round J.M."/>
            <person name="Ohora S."/>
            <person name="Walle B.V."/>
            <person name="Veldhoen N."/>
            <person name="Helbing C.C."/>
            <person name="Birol I."/>
        </authorList>
    </citation>
    <scope>NUCLEOTIDE SEQUENCE [LARGE SCALE GENOMIC DNA]</scope>
</reference>
<evidence type="ECO:0000313" key="1">
    <source>
        <dbReference type="EMBL" id="PIO32824.1"/>
    </source>
</evidence>
<accession>A0A2G9RYB0</accession>
<dbReference type="OrthoDB" id="405996at2759"/>
<proteinExistence type="predicted"/>
<evidence type="ECO:0000313" key="2">
    <source>
        <dbReference type="Proteomes" id="UP000228934"/>
    </source>
</evidence>
<name>A0A2G9RYB0_AQUCT</name>
<keyword evidence="2" id="KW-1185">Reference proteome</keyword>
<gene>
    <name evidence="1" type="ORF">AB205_0071300</name>
</gene>
<organism evidence="1 2">
    <name type="scientific">Aquarana catesbeiana</name>
    <name type="common">American bullfrog</name>
    <name type="synonym">Rana catesbeiana</name>
    <dbReference type="NCBI Taxonomy" id="8400"/>
    <lineage>
        <taxon>Eukaryota</taxon>
        <taxon>Metazoa</taxon>
        <taxon>Chordata</taxon>
        <taxon>Craniata</taxon>
        <taxon>Vertebrata</taxon>
        <taxon>Euteleostomi</taxon>
        <taxon>Amphibia</taxon>
        <taxon>Batrachia</taxon>
        <taxon>Anura</taxon>
        <taxon>Neobatrachia</taxon>
        <taxon>Ranoidea</taxon>
        <taxon>Ranidae</taxon>
        <taxon>Aquarana</taxon>
    </lineage>
</organism>
<protein>
    <submittedName>
        <fullName evidence="1">Uncharacterized protein</fullName>
    </submittedName>
</protein>
<dbReference type="Proteomes" id="UP000228934">
    <property type="component" value="Unassembled WGS sequence"/>
</dbReference>
<dbReference type="EMBL" id="KV927851">
    <property type="protein sequence ID" value="PIO32824.1"/>
    <property type="molecule type" value="Genomic_DNA"/>
</dbReference>
<sequence length="69" mass="8027">MYLIVITRKKKVGDLFNHSIWKATDFDVISYKKTILHLTDTQILLLSESPEKEMRDNPSVETLVTFTTL</sequence>